<dbReference type="AlphaFoldDB" id="A0A9D1IAV9"/>
<evidence type="ECO:0000313" key="1">
    <source>
        <dbReference type="EMBL" id="HIU30070.1"/>
    </source>
</evidence>
<evidence type="ECO:0000313" key="2">
    <source>
        <dbReference type="Proteomes" id="UP000824089"/>
    </source>
</evidence>
<dbReference type="EMBL" id="DVMM01000152">
    <property type="protein sequence ID" value="HIU30070.1"/>
    <property type="molecule type" value="Genomic_DNA"/>
</dbReference>
<protein>
    <submittedName>
        <fullName evidence="1">Uncharacterized protein</fullName>
    </submittedName>
</protein>
<organism evidence="1 2">
    <name type="scientific">Candidatus Egerieisoma faecipullorum</name>
    <dbReference type="NCBI Taxonomy" id="2840963"/>
    <lineage>
        <taxon>Bacteria</taxon>
        <taxon>Bacillati</taxon>
        <taxon>Bacillota</taxon>
        <taxon>Clostridia</taxon>
        <taxon>Eubacteriales</taxon>
        <taxon>Clostridiaceae</taxon>
        <taxon>Clostridiaceae incertae sedis</taxon>
        <taxon>Candidatus Egerieisoma</taxon>
    </lineage>
</organism>
<proteinExistence type="predicted"/>
<reference evidence="1" key="1">
    <citation type="submission" date="2020-10" db="EMBL/GenBank/DDBJ databases">
        <authorList>
            <person name="Gilroy R."/>
        </authorList>
    </citation>
    <scope>NUCLEOTIDE SEQUENCE</scope>
    <source>
        <strain evidence="1">CHK195-4489</strain>
    </source>
</reference>
<dbReference type="Proteomes" id="UP000824089">
    <property type="component" value="Unassembled WGS sequence"/>
</dbReference>
<name>A0A9D1IAV9_9CLOT</name>
<gene>
    <name evidence="1" type="ORF">IAD50_07235</name>
</gene>
<accession>A0A9D1IAV9</accession>
<comment type="caution">
    <text evidence="1">The sequence shown here is derived from an EMBL/GenBank/DDBJ whole genome shotgun (WGS) entry which is preliminary data.</text>
</comment>
<sequence length="49" mass="5431">MNARRANGDGAAAQRKDGICYRTIHALRHTFASQLFTRKVGHQNGFPSC</sequence>
<reference evidence="1" key="2">
    <citation type="journal article" date="2021" name="PeerJ">
        <title>Extensive microbial diversity within the chicken gut microbiome revealed by metagenomics and culture.</title>
        <authorList>
            <person name="Gilroy R."/>
            <person name="Ravi A."/>
            <person name="Getino M."/>
            <person name="Pursley I."/>
            <person name="Horton D.L."/>
            <person name="Alikhan N.F."/>
            <person name="Baker D."/>
            <person name="Gharbi K."/>
            <person name="Hall N."/>
            <person name="Watson M."/>
            <person name="Adriaenssens E.M."/>
            <person name="Foster-Nyarko E."/>
            <person name="Jarju S."/>
            <person name="Secka A."/>
            <person name="Antonio M."/>
            <person name="Oren A."/>
            <person name="Chaudhuri R.R."/>
            <person name="La Ragione R."/>
            <person name="Hildebrand F."/>
            <person name="Pallen M.J."/>
        </authorList>
    </citation>
    <scope>NUCLEOTIDE SEQUENCE</scope>
    <source>
        <strain evidence="1">CHK195-4489</strain>
    </source>
</reference>